<proteinExistence type="inferred from homology"/>
<evidence type="ECO:0000256" key="8">
    <source>
        <dbReference type="ARBA" id="ARBA00023136"/>
    </source>
</evidence>
<keyword evidence="3 9" id="KW-0813">Transport</keyword>
<evidence type="ECO:0000256" key="3">
    <source>
        <dbReference type="ARBA" id="ARBA00022448"/>
    </source>
</evidence>
<evidence type="ECO:0000256" key="6">
    <source>
        <dbReference type="ARBA" id="ARBA00022989"/>
    </source>
</evidence>
<evidence type="ECO:0000256" key="2">
    <source>
        <dbReference type="ARBA" id="ARBA00007783"/>
    </source>
</evidence>
<evidence type="ECO:0000256" key="9">
    <source>
        <dbReference type="RuleBase" id="RU361157"/>
    </source>
</evidence>
<keyword evidence="12" id="KW-1185">Reference proteome</keyword>
<organism evidence="11 12">
    <name type="scientific">Cognatilysobacter xinjiangensis</name>
    <dbReference type="NCBI Taxonomy" id="546892"/>
    <lineage>
        <taxon>Bacteria</taxon>
        <taxon>Pseudomonadati</taxon>
        <taxon>Pseudomonadota</taxon>
        <taxon>Gammaproteobacteria</taxon>
        <taxon>Lysobacterales</taxon>
        <taxon>Lysobacteraceae</taxon>
        <taxon>Cognatilysobacter</taxon>
    </lineage>
</organism>
<feature type="domain" description="ABC transmembrane type-2" evidence="10">
    <location>
        <begin position="36"/>
        <end position="262"/>
    </location>
</feature>
<name>A0ABQ3CCR4_9GAMM</name>
<dbReference type="PANTHER" id="PTHR30413:SF10">
    <property type="entry name" value="CAPSULE POLYSACCHARIDE EXPORT INNER-MEMBRANE PROTEIN CTRC"/>
    <property type="match status" value="1"/>
</dbReference>
<comment type="caution">
    <text evidence="11">The sequence shown here is derived from an EMBL/GenBank/DDBJ whole genome shotgun (WGS) entry which is preliminary data.</text>
</comment>
<dbReference type="PROSITE" id="PS51012">
    <property type="entry name" value="ABC_TM2"/>
    <property type="match status" value="1"/>
</dbReference>
<dbReference type="Pfam" id="PF01061">
    <property type="entry name" value="ABC2_membrane"/>
    <property type="match status" value="1"/>
</dbReference>
<comment type="subcellular location">
    <subcellularLocation>
        <location evidence="9">Cell inner membrane</location>
        <topology evidence="9">Multi-pass membrane protein</topology>
    </subcellularLocation>
    <subcellularLocation>
        <location evidence="1">Cell membrane</location>
        <topology evidence="1">Multi-pass membrane protein</topology>
    </subcellularLocation>
</comment>
<evidence type="ECO:0000259" key="10">
    <source>
        <dbReference type="PROSITE" id="PS51012"/>
    </source>
</evidence>
<evidence type="ECO:0000256" key="1">
    <source>
        <dbReference type="ARBA" id="ARBA00004651"/>
    </source>
</evidence>
<keyword evidence="5 9" id="KW-0812">Transmembrane</keyword>
<comment type="caution">
    <text evidence="9">Lacks conserved residue(s) required for the propagation of feature annotation.</text>
</comment>
<dbReference type="EMBL" id="BMXY01000004">
    <property type="protein sequence ID" value="GGZ70814.1"/>
    <property type="molecule type" value="Genomic_DNA"/>
</dbReference>
<evidence type="ECO:0000313" key="11">
    <source>
        <dbReference type="EMBL" id="GGZ70814.1"/>
    </source>
</evidence>
<keyword evidence="7" id="KW-0762">Sugar transport</keyword>
<accession>A0ABQ3CCR4</accession>
<keyword evidence="8 9" id="KW-0472">Membrane</keyword>
<comment type="similarity">
    <text evidence="2 9">Belongs to the ABC-2 integral membrane protein family.</text>
</comment>
<gene>
    <name evidence="11" type="ORF">GCM10008101_26470</name>
</gene>
<dbReference type="InterPro" id="IPR013525">
    <property type="entry name" value="ABC2_TM"/>
</dbReference>
<keyword evidence="6 9" id="KW-1133">Transmembrane helix</keyword>
<reference evidence="12" key="1">
    <citation type="journal article" date="2019" name="Int. J. Syst. Evol. Microbiol.">
        <title>The Global Catalogue of Microorganisms (GCM) 10K type strain sequencing project: providing services to taxonomists for standard genome sequencing and annotation.</title>
        <authorList>
            <consortium name="The Broad Institute Genomics Platform"/>
            <consortium name="The Broad Institute Genome Sequencing Center for Infectious Disease"/>
            <person name="Wu L."/>
            <person name="Ma J."/>
        </authorList>
    </citation>
    <scope>NUCLEOTIDE SEQUENCE [LARGE SCALE GENOMIC DNA]</scope>
    <source>
        <strain evidence="12">KCTC 22558</strain>
    </source>
</reference>
<dbReference type="PANTHER" id="PTHR30413">
    <property type="entry name" value="INNER MEMBRANE TRANSPORT PERMEASE"/>
    <property type="match status" value="1"/>
</dbReference>
<feature type="transmembrane region" description="Helical" evidence="9">
    <location>
        <begin position="152"/>
        <end position="176"/>
    </location>
</feature>
<evidence type="ECO:0000313" key="12">
    <source>
        <dbReference type="Proteomes" id="UP000643403"/>
    </source>
</evidence>
<dbReference type="InterPro" id="IPR047817">
    <property type="entry name" value="ABC2_TM_bact-type"/>
</dbReference>
<feature type="transmembrane region" description="Helical" evidence="9">
    <location>
        <begin position="241"/>
        <end position="262"/>
    </location>
</feature>
<evidence type="ECO:0000256" key="4">
    <source>
        <dbReference type="ARBA" id="ARBA00022475"/>
    </source>
</evidence>
<feature type="transmembrane region" description="Helical" evidence="9">
    <location>
        <begin position="116"/>
        <end position="140"/>
    </location>
</feature>
<keyword evidence="7" id="KW-0625">Polysaccharide transport</keyword>
<dbReference type="Proteomes" id="UP000643403">
    <property type="component" value="Unassembled WGS sequence"/>
</dbReference>
<dbReference type="RefSeq" id="WP_189450767.1">
    <property type="nucleotide sequence ID" value="NZ_BMXY01000004.1"/>
</dbReference>
<evidence type="ECO:0000256" key="7">
    <source>
        <dbReference type="ARBA" id="ARBA00023047"/>
    </source>
</evidence>
<sequence>MSPGLSSAVAHPWRYRSLISILTHREVSGRYRGSLFGSVWSFITPLLMLAVYTLVFGLVLTTRAPGGGDGGMLMVALRLLAGTLTHALFAEVISRAPSLVVSQPNYVTKVVFPLEVLGWVSLFAALVHMGAALGLLLVVNGIWGTGFALSQLAIPVIMLPFAILLIGLVWLFAALGVYVRDLAQLVGPLVMVTMFLGPVFFPRSAMPAALQPWLAINPVTVPIEQLRTVLFDHAWPDWTSLGNYALVAVVIYALGLTAFASLKRGFADVL</sequence>
<feature type="transmembrane region" description="Helical" evidence="9">
    <location>
        <begin position="39"/>
        <end position="60"/>
    </location>
</feature>
<keyword evidence="4 9" id="KW-1003">Cell membrane</keyword>
<feature type="transmembrane region" description="Helical" evidence="9">
    <location>
        <begin position="182"/>
        <end position="201"/>
    </location>
</feature>
<protein>
    <recommendedName>
        <fullName evidence="9">Transport permease protein</fullName>
    </recommendedName>
</protein>
<evidence type="ECO:0000256" key="5">
    <source>
        <dbReference type="ARBA" id="ARBA00022692"/>
    </source>
</evidence>